<dbReference type="Gene3D" id="2.40.37.10">
    <property type="entry name" value="Lyase, Ornithine Decarboxylase, Chain A, domain 1"/>
    <property type="match status" value="1"/>
</dbReference>
<dbReference type="EMBL" id="JACEZU010000004">
    <property type="protein sequence ID" value="MBA5687289.1"/>
    <property type="molecule type" value="Genomic_DNA"/>
</dbReference>
<dbReference type="PRINTS" id="PR01179">
    <property type="entry name" value="ODADCRBXLASE"/>
</dbReference>
<organism evidence="7 8">
    <name type="scientific">Rugamonas apoptosis</name>
    <dbReference type="NCBI Taxonomy" id="2758570"/>
    <lineage>
        <taxon>Bacteria</taxon>
        <taxon>Pseudomonadati</taxon>
        <taxon>Pseudomonadota</taxon>
        <taxon>Betaproteobacteria</taxon>
        <taxon>Burkholderiales</taxon>
        <taxon>Oxalobacteraceae</taxon>
        <taxon>Telluria group</taxon>
        <taxon>Rugamonas</taxon>
    </lineage>
</organism>
<dbReference type="SUPFAM" id="SSF51419">
    <property type="entry name" value="PLP-binding barrel"/>
    <property type="match status" value="1"/>
</dbReference>
<keyword evidence="8" id="KW-1185">Reference proteome</keyword>
<dbReference type="Pfam" id="PF02784">
    <property type="entry name" value="Orn_Arg_deC_N"/>
    <property type="match status" value="1"/>
</dbReference>
<comment type="similarity">
    <text evidence="4">Belongs to the Orn/Lys/Arg decarboxylase class-II family.</text>
</comment>
<dbReference type="AlphaFoldDB" id="A0A7W2IK86"/>
<evidence type="ECO:0000259" key="5">
    <source>
        <dbReference type="Pfam" id="PF00278"/>
    </source>
</evidence>
<comment type="cofactor">
    <cofactor evidence="1 3">
        <name>pyridoxal 5'-phosphate</name>
        <dbReference type="ChEBI" id="CHEBI:597326"/>
    </cofactor>
</comment>
<name>A0A7W2IK86_9BURK</name>
<evidence type="ECO:0000256" key="3">
    <source>
        <dbReference type="PIRSR" id="PIRSR600183-50"/>
    </source>
</evidence>
<dbReference type="PANTHER" id="PTHR43727">
    <property type="entry name" value="DIAMINOPIMELATE DECARBOXYLASE"/>
    <property type="match status" value="1"/>
</dbReference>
<dbReference type="InterPro" id="IPR022643">
    <property type="entry name" value="De-COase2_C"/>
</dbReference>
<proteinExistence type="inferred from homology"/>
<dbReference type="RefSeq" id="WP_182153146.1">
    <property type="nucleotide sequence ID" value="NZ_JACEZU010000004.1"/>
</dbReference>
<feature type="active site" description="Proton donor" evidence="3">
    <location>
        <position position="360"/>
    </location>
</feature>
<reference evidence="7 8" key="1">
    <citation type="submission" date="2020-07" db="EMBL/GenBank/DDBJ databases">
        <title>Novel species isolated from subtropical streams in China.</title>
        <authorList>
            <person name="Lu H."/>
        </authorList>
    </citation>
    <scope>NUCLEOTIDE SEQUENCE [LARGE SCALE GENOMIC DNA]</scope>
    <source>
        <strain evidence="7 8">LX47W</strain>
    </source>
</reference>
<sequence length="409" mass="43197">MSAPSHVLPQQLSVADGCLQLGGIGLPRLAERVGRTPFYAYDRGQIAQRVGTLRRVLPAGIRLHYAMKANPMPAVVQMLTGLVDGIDVASGGELRVALDTGMAPERVSFAGPGKTDGELRSAVAAGILLHLESEQELDRVAVAGEHVGVVPRVAIRINPDFELKLAGMKMGGGPRPFGVDEERVPAMLRTVRQRELDFQGFHIFCGAQNLSAAAIAEAQTLSVQLAVRMAEHAPAPLRQVNIGAGFGVPYFPGDQPLPLEPVANALQQSLDLLRAAAPDAALALELGRYLVAEAGVYVCRVLERKISHGHTYLITDGGLHHHLAASGNFGQRVRRNFPVAIGNRMAGEAREVVSVVGPLCTPLDVLAEQMPLAPAVAGDLVVVFQSGAYGLSASPAGFLSHPPALEVLV</sequence>
<dbReference type="Proteomes" id="UP000573499">
    <property type="component" value="Unassembled WGS sequence"/>
</dbReference>
<comment type="caution">
    <text evidence="7">The sequence shown here is derived from an EMBL/GenBank/DDBJ whole genome shotgun (WGS) entry which is preliminary data.</text>
</comment>
<feature type="modified residue" description="N6-(pyridoxal phosphate)lysine" evidence="3">
    <location>
        <position position="68"/>
    </location>
</feature>
<protein>
    <submittedName>
        <fullName evidence="7">Pyridoxal-dependent decarboxylase, exosortase A system-associated</fullName>
    </submittedName>
</protein>
<dbReference type="InterPro" id="IPR029066">
    <property type="entry name" value="PLP-binding_barrel"/>
</dbReference>
<dbReference type="SUPFAM" id="SSF50621">
    <property type="entry name" value="Alanine racemase C-terminal domain-like"/>
    <property type="match status" value="1"/>
</dbReference>
<dbReference type="GO" id="GO:0008836">
    <property type="term" value="F:diaminopimelate decarboxylase activity"/>
    <property type="evidence" value="ECO:0007669"/>
    <property type="project" value="TreeGrafter"/>
</dbReference>
<evidence type="ECO:0000256" key="2">
    <source>
        <dbReference type="ARBA" id="ARBA00022898"/>
    </source>
</evidence>
<feature type="domain" description="Orn/DAP/Arg decarboxylase 2 C-terminal" evidence="5">
    <location>
        <begin position="39"/>
        <end position="387"/>
    </location>
</feature>
<gene>
    <name evidence="7" type="ORF">H3H39_09560</name>
</gene>
<keyword evidence="2 3" id="KW-0663">Pyridoxal phosphate</keyword>
<dbReference type="InterPro" id="IPR022644">
    <property type="entry name" value="De-COase2_N"/>
</dbReference>
<dbReference type="CDD" id="cd06839">
    <property type="entry name" value="PLPDE_III_Btrk_like"/>
    <property type="match status" value="1"/>
</dbReference>
<evidence type="ECO:0000256" key="4">
    <source>
        <dbReference type="RuleBase" id="RU003737"/>
    </source>
</evidence>
<accession>A0A7W2IK86</accession>
<evidence type="ECO:0000256" key="1">
    <source>
        <dbReference type="ARBA" id="ARBA00001933"/>
    </source>
</evidence>
<dbReference type="Pfam" id="PF00278">
    <property type="entry name" value="Orn_DAP_Arg_deC"/>
    <property type="match status" value="1"/>
</dbReference>
<dbReference type="InterPro" id="IPR009006">
    <property type="entry name" value="Ala_racemase/Decarboxylase_C"/>
</dbReference>
<feature type="domain" description="Orn/DAP/Arg decarboxylase 2 N-terminal" evidence="6">
    <location>
        <begin position="44"/>
        <end position="292"/>
    </location>
</feature>
<dbReference type="InterPro" id="IPR000183">
    <property type="entry name" value="Orn/DAP/Arg_de-COase"/>
</dbReference>
<dbReference type="Gene3D" id="3.20.20.10">
    <property type="entry name" value="Alanine racemase"/>
    <property type="match status" value="1"/>
</dbReference>
<dbReference type="NCBIfam" id="TIGR03099">
    <property type="entry name" value="dCO2ase_PEP1"/>
    <property type="match status" value="1"/>
</dbReference>
<dbReference type="GO" id="GO:0009089">
    <property type="term" value="P:lysine biosynthetic process via diaminopimelate"/>
    <property type="evidence" value="ECO:0007669"/>
    <property type="project" value="TreeGrafter"/>
</dbReference>
<evidence type="ECO:0000313" key="7">
    <source>
        <dbReference type="EMBL" id="MBA5687289.1"/>
    </source>
</evidence>
<dbReference type="InterPro" id="IPR017530">
    <property type="entry name" value="DCO2ase_PEP1"/>
</dbReference>
<dbReference type="PANTHER" id="PTHR43727:SF2">
    <property type="entry name" value="GROUP IV DECARBOXYLASE"/>
    <property type="match status" value="1"/>
</dbReference>
<evidence type="ECO:0000259" key="6">
    <source>
        <dbReference type="Pfam" id="PF02784"/>
    </source>
</evidence>
<evidence type="ECO:0000313" key="8">
    <source>
        <dbReference type="Proteomes" id="UP000573499"/>
    </source>
</evidence>